<proteinExistence type="predicted"/>
<evidence type="ECO:0000256" key="1">
    <source>
        <dbReference type="SAM" id="MobiDB-lite"/>
    </source>
</evidence>
<feature type="region of interest" description="Disordered" evidence="1">
    <location>
        <begin position="105"/>
        <end position="201"/>
    </location>
</feature>
<dbReference type="AlphaFoldDB" id="A0A494X6B9"/>
<evidence type="ECO:0000313" key="2">
    <source>
        <dbReference type="EMBL" id="RKP43744.1"/>
    </source>
</evidence>
<feature type="compositionally biased region" description="Polar residues" evidence="1">
    <location>
        <begin position="118"/>
        <end position="153"/>
    </location>
</feature>
<protein>
    <submittedName>
        <fullName evidence="2">Uncharacterized protein</fullName>
    </submittedName>
</protein>
<evidence type="ECO:0000313" key="3">
    <source>
        <dbReference type="Proteomes" id="UP000280434"/>
    </source>
</evidence>
<dbReference type="Proteomes" id="UP000280434">
    <property type="component" value="Unassembled WGS sequence"/>
</dbReference>
<name>A0A494X6B9_9BURK</name>
<keyword evidence="3" id="KW-1185">Reference proteome</keyword>
<sequence length="261" mass="26775">MPTRYFKWEAVSGVSGGCSNLNATGLFKYDPIVDGGLDKLAQAWDWGGAGVGRGASNFVRGGAADFVSQFLNQMKSDAQRTMSESPASLVAQSVANGVSAIAGAGGGEGPTASPGLQLVTSTGGQAAEASLSTTGHGPSNATLNSGDSDQSIGGRSISDWSDAAKVPDPSDRSGELAGAGRALQKHGGRDGSSFPAAKGNPAAINEQGQKIVDEILNDPGRTVEQMNRGRYGDVIEVRASDGRGIRYRVDGRFIGFLEPNK</sequence>
<gene>
    <name evidence="2" type="ORF">D7S89_25255</name>
</gene>
<accession>A0A494X6B9</accession>
<organism evidence="2 3">
    <name type="scientific">Trinickia fusca</name>
    <dbReference type="NCBI Taxonomy" id="2419777"/>
    <lineage>
        <taxon>Bacteria</taxon>
        <taxon>Pseudomonadati</taxon>
        <taxon>Pseudomonadota</taxon>
        <taxon>Betaproteobacteria</taxon>
        <taxon>Burkholderiales</taxon>
        <taxon>Burkholderiaceae</taxon>
        <taxon>Trinickia</taxon>
    </lineage>
</organism>
<reference evidence="2 3" key="1">
    <citation type="submission" date="2018-10" db="EMBL/GenBank/DDBJ databases">
        <title>Paraburkholderia sp. 7MK8-2, isolated from soil.</title>
        <authorList>
            <person name="Gao Z.-H."/>
            <person name="Qiu L.-H."/>
        </authorList>
    </citation>
    <scope>NUCLEOTIDE SEQUENCE [LARGE SCALE GENOMIC DNA]</scope>
    <source>
        <strain evidence="2 3">7MK8-2</strain>
    </source>
</reference>
<dbReference type="EMBL" id="RBZV01000017">
    <property type="protein sequence ID" value="RKP43744.1"/>
    <property type="molecule type" value="Genomic_DNA"/>
</dbReference>
<comment type="caution">
    <text evidence="2">The sequence shown here is derived from an EMBL/GenBank/DDBJ whole genome shotgun (WGS) entry which is preliminary data.</text>
</comment>